<keyword evidence="1" id="KW-0646">Protease inhibitor</keyword>
<feature type="domain" description="Kazal-like" evidence="4">
    <location>
        <begin position="875"/>
        <end position="920"/>
    </location>
</feature>
<feature type="domain" description="Kazal-like" evidence="4">
    <location>
        <begin position="342"/>
        <end position="399"/>
    </location>
</feature>
<dbReference type="Gene3D" id="3.30.60.30">
    <property type="match status" value="16"/>
</dbReference>
<reference evidence="6" key="1">
    <citation type="submission" date="2024-02" db="UniProtKB">
        <authorList>
            <consortium name="WormBaseParasite"/>
        </authorList>
    </citation>
    <scope>IDENTIFICATION</scope>
</reference>
<keyword evidence="5" id="KW-1185">Reference proteome</keyword>
<dbReference type="PANTHER" id="PTHR10913">
    <property type="entry name" value="FOLLISTATIN-RELATED"/>
    <property type="match status" value="1"/>
</dbReference>
<dbReference type="PROSITE" id="PS00282">
    <property type="entry name" value="KAZAL_1"/>
    <property type="match status" value="1"/>
</dbReference>
<organism evidence="5 6">
    <name type="scientific">Mesorhabditis belari</name>
    <dbReference type="NCBI Taxonomy" id="2138241"/>
    <lineage>
        <taxon>Eukaryota</taxon>
        <taxon>Metazoa</taxon>
        <taxon>Ecdysozoa</taxon>
        <taxon>Nematoda</taxon>
        <taxon>Chromadorea</taxon>
        <taxon>Rhabditida</taxon>
        <taxon>Rhabditina</taxon>
        <taxon>Rhabditomorpha</taxon>
        <taxon>Rhabditoidea</taxon>
        <taxon>Rhabditidae</taxon>
        <taxon>Mesorhabditinae</taxon>
        <taxon>Mesorhabditis</taxon>
    </lineage>
</organism>
<feature type="domain" description="Kazal-like" evidence="4">
    <location>
        <begin position="771"/>
        <end position="823"/>
    </location>
</feature>
<feature type="domain" description="Kazal-like" evidence="4">
    <location>
        <begin position="922"/>
        <end position="977"/>
    </location>
</feature>
<evidence type="ECO:0000256" key="3">
    <source>
        <dbReference type="ARBA" id="ARBA00023157"/>
    </source>
</evidence>
<dbReference type="SUPFAM" id="SSF100895">
    <property type="entry name" value="Kazal-type serine protease inhibitors"/>
    <property type="match status" value="16"/>
</dbReference>
<evidence type="ECO:0000313" key="5">
    <source>
        <dbReference type="Proteomes" id="UP000887575"/>
    </source>
</evidence>
<evidence type="ECO:0000313" key="6">
    <source>
        <dbReference type="WBParaSite" id="MBELARI_LOCUS444"/>
    </source>
</evidence>
<accession>A0AAF3FEK2</accession>
<name>A0AAF3FEK2_9BILA</name>
<evidence type="ECO:0000259" key="4">
    <source>
        <dbReference type="PROSITE" id="PS51465"/>
    </source>
</evidence>
<dbReference type="InterPro" id="IPR050653">
    <property type="entry name" value="Prot_Inhib_GrowthFact_Antg"/>
</dbReference>
<feature type="domain" description="Kazal-like" evidence="4">
    <location>
        <begin position="685"/>
        <end position="744"/>
    </location>
</feature>
<dbReference type="GO" id="GO:0005576">
    <property type="term" value="C:extracellular region"/>
    <property type="evidence" value="ECO:0007669"/>
    <property type="project" value="TreeGrafter"/>
</dbReference>
<dbReference type="Pfam" id="PF00050">
    <property type="entry name" value="Kazal_1"/>
    <property type="match status" value="5"/>
</dbReference>
<keyword evidence="2" id="KW-0722">Serine protease inhibitor</keyword>
<feature type="domain" description="Kazal-like" evidence="4">
    <location>
        <begin position="824"/>
        <end position="874"/>
    </location>
</feature>
<evidence type="ECO:0000256" key="2">
    <source>
        <dbReference type="ARBA" id="ARBA00022900"/>
    </source>
</evidence>
<sequence>MILYKSRCCESTIFLFFLFSSTAFGVFTRGLSQQHCKCERRFRPVCGSDEITYDSECHLQCERQMKTDLRLLYSGTCCPKNACPSVNSPVCDNFGRTHQNECRFHFHKCLAKKLQNKKLYIQHNGECRPDERQDEDCTAIFCDQQTDGPVCDQFGNTHNSTCKFDQVNCERRNRGNEEIALAYHGRCRNETEIAEKELLLVMTHLNLSTTEIPTIKKPKKLKKIKIGKKTPSIDRKALASKIRSQSEGKRLEVSKFEEMKKEEQDEQPFSAISAIFGEDEPETRSGLTAKVALKSTTMPTTTATFIRETIFPDDTVKATDRLKAITSSSETETTMSTKNLPWDLSIRCSAVSCKKDWHPVCDHQGRTHKNPCLFQFFACKLYRHEGIILEISHQGECKDTKVYKGDDEPCGVCSTAREKTPVCDNRNQTHPSLCHLAVWNCQMERKGGDRRVLVHIGSCHKESPIFTEKEETCPERCPEETRPVCDEKMIEHKNLCAFQMKNCVERKAGGKAAHLVSLSPCPNEKNESNTKENKCFETKCSNESQPICDSQGNQHLNLCLFEREKCKAELKGIRLKIERFDKCEKCKSDCFGVDVDAKSPICANDYVTYDSDCHFQKAKCMNDSLAVLFKGSCSLCFHEECPLLGNDAPDGSLVCDQNGQTRSRCEFNALHCVLTQNFGYNLSVLHEGRCCASLDNCATAPSNPLCASDGLTYSNICLFEIARCQKMKKMGIELLMINEGACANTTKKVTPRASDSSEQQGNDINQFPTPQPMSESCDFAEKCGHEYSPICGSDNKIYTNACELKEAKCLKDSSLTVQYVGECCQEDCPVNWSPVCDSDRKSHQNLCFFGLARCLEERKFGRNLTISKFDLCENEIPCKECTKVYEPICANNEETFVNECELERYNCLIERRITSGQRVHKGYIGECCSTKPCPLTYDPLCDSHGRTHPNQCAFQQHQCKLRKTENETIEIAYKGQCCGQPCEETVHPVCDGTKTHSNMCKFRVAQCEAERVGEVLLLAYAGECCTMGQGDCAKSGHLCDSDGQTHADLCHFKEKQCIMERNRLKNITIVHTGECCKIESCDKTVDPVCDSNGGTHASLCHFKNTKCIHDKLHPNNTLHFEYTGACCASNCPGDWEPVCDQHGRVYKNNCFFQLKSCELRRRSGGVLLETPCPDRRTRTMTETEIDTTCVHPFLTSLGTCRMGKCADPRAACIFSLAANQHICCAPRPGAIQPICPSWNTLLLPMLCDPTQPVDEQYHYFIYPPKFRRKREMSHLRRTESRESILSSASNASRIDNFEIGDRVEIENRAATIAFIGNTQFAQGEWIGLILDEGLEKMMDHRRGYDILSVIRTTAYFVKPGS</sequence>
<feature type="domain" description="Kazal-like" evidence="4">
    <location>
        <begin position="1127"/>
        <end position="1174"/>
    </location>
</feature>
<dbReference type="PANTHER" id="PTHR10913:SF45">
    <property type="entry name" value="FOLLISTATIN, ISOFORM A-RELATED"/>
    <property type="match status" value="1"/>
</dbReference>
<dbReference type="Pfam" id="PF07648">
    <property type="entry name" value="Kazal_2"/>
    <property type="match status" value="13"/>
</dbReference>
<dbReference type="GO" id="GO:0030154">
    <property type="term" value="P:cell differentiation"/>
    <property type="evidence" value="ECO:0007669"/>
    <property type="project" value="TreeGrafter"/>
</dbReference>
<dbReference type="PROSITE" id="PS51465">
    <property type="entry name" value="KAZAL_2"/>
    <property type="match status" value="13"/>
</dbReference>
<dbReference type="InterPro" id="IPR002350">
    <property type="entry name" value="Kazal_dom"/>
</dbReference>
<proteinExistence type="predicted"/>
<dbReference type="SUPFAM" id="SSF74924">
    <property type="entry name" value="Cap-Gly domain"/>
    <property type="match status" value="1"/>
</dbReference>
<dbReference type="CDD" id="cd00104">
    <property type="entry name" value="KAZAL_FS"/>
    <property type="match status" value="8"/>
</dbReference>
<keyword evidence="3" id="KW-1015">Disulfide bond</keyword>
<dbReference type="Proteomes" id="UP000887575">
    <property type="component" value="Unassembled WGS sequence"/>
</dbReference>
<feature type="domain" description="Kazal-like" evidence="4">
    <location>
        <begin position="584"/>
        <end position="635"/>
    </location>
</feature>
<evidence type="ECO:0000256" key="1">
    <source>
        <dbReference type="ARBA" id="ARBA00022690"/>
    </source>
</evidence>
<feature type="domain" description="Kazal-like" evidence="4">
    <location>
        <begin position="78"/>
        <end position="129"/>
    </location>
</feature>
<feature type="domain" description="Kazal-like" evidence="4">
    <location>
        <begin position="404"/>
        <end position="461"/>
    </location>
</feature>
<dbReference type="InterPro" id="IPR036058">
    <property type="entry name" value="Kazal_dom_sf"/>
</dbReference>
<dbReference type="Gene3D" id="2.30.30.190">
    <property type="entry name" value="CAP Gly-rich-like domain"/>
    <property type="match status" value="1"/>
</dbReference>
<feature type="domain" description="Kazal-like" evidence="4">
    <location>
        <begin position="30"/>
        <end position="77"/>
    </location>
</feature>
<feature type="domain" description="Kazal-like" evidence="4">
    <location>
        <begin position="1069"/>
        <end position="1126"/>
    </location>
</feature>
<dbReference type="InterPro" id="IPR036859">
    <property type="entry name" value="CAP-Gly_dom_sf"/>
</dbReference>
<feature type="domain" description="Kazal-like" evidence="4">
    <location>
        <begin position="131"/>
        <end position="189"/>
    </location>
</feature>
<dbReference type="SMART" id="SM00280">
    <property type="entry name" value="KAZAL"/>
    <property type="match status" value="18"/>
</dbReference>
<protein>
    <recommendedName>
        <fullName evidence="4">Kazal-like domain-containing protein</fullName>
    </recommendedName>
</protein>
<dbReference type="WBParaSite" id="MBELARI_LOCUS444">
    <property type="protein sequence ID" value="MBELARI_LOCUS444"/>
    <property type="gene ID" value="MBELARI_LOCUS444"/>
</dbReference>